<proteinExistence type="predicted"/>
<evidence type="ECO:0000313" key="1">
    <source>
        <dbReference type="EMBL" id="VAW69435.1"/>
    </source>
</evidence>
<dbReference type="EMBL" id="UOFI01000159">
    <property type="protein sequence ID" value="VAW69435.1"/>
    <property type="molecule type" value="Genomic_DNA"/>
</dbReference>
<dbReference type="AlphaFoldDB" id="A0A3B0XLR2"/>
<sequence length="31" mass="3600">MKKLEEISTNKSLYVIRSVSELNSFVDKNVK</sequence>
<name>A0A3B0XLR2_9ZZZZ</name>
<protein>
    <submittedName>
        <fullName evidence="1">Uncharacterized protein</fullName>
    </submittedName>
</protein>
<accession>A0A3B0XLR2</accession>
<reference evidence="1" key="1">
    <citation type="submission" date="2018-06" db="EMBL/GenBank/DDBJ databases">
        <authorList>
            <person name="Zhirakovskaya E."/>
        </authorList>
    </citation>
    <scope>NUCLEOTIDE SEQUENCE</scope>
</reference>
<organism evidence="1">
    <name type="scientific">hydrothermal vent metagenome</name>
    <dbReference type="NCBI Taxonomy" id="652676"/>
    <lineage>
        <taxon>unclassified sequences</taxon>
        <taxon>metagenomes</taxon>
        <taxon>ecological metagenomes</taxon>
    </lineage>
</organism>
<gene>
    <name evidence="1" type="ORF">MNBD_GAMMA09-3722</name>
</gene>